<dbReference type="InterPro" id="IPR027417">
    <property type="entry name" value="P-loop_NTPase"/>
</dbReference>
<accession>A0A382Z5S4</accession>
<proteinExistence type="predicted"/>
<dbReference type="PANTHER" id="PTHR10605:SF56">
    <property type="entry name" value="BIFUNCTIONAL HEPARAN SULFATE N-DEACETYLASE_N-SULFOTRANSFERASE"/>
    <property type="match status" value="1"/>
</dbReference>
<dbReference type="GO" id="GO:0008146">
    <property type="term" value="F:sulfotransferase activity"/>
    <property type="evidence" value="ECO:0007669"/>
    <property type="project" value="InterPro"/>
</dbReference>
<sequence length="123" mass="13824">MVGAPKCGTTSLSLYLEEHPEVFVSDPKEPHFFSNDINNGGIKDLSGYLDCFKGAHGGCRTIGDTSTLYLYSKTAIQNIIKFNPESRFIVMLRNPLEIAFSFHQLALKIFGETETDFKRAWDL</sequence>
<keyword evidence="1" id="KW-0808">Transferase</keyword>
<organism evidence="2">
    <name type="scientific">marine metagenome</name>
    <dbReference type="NCBI Taxonomy" id="408172"/>
    <lineage>
        <taxon>unclassified sequences</taxon>
        <taxon>metagenomes</taxon>
        <taxon>ecological metagenomes</taxon>
    </lineage>
</organism>
<dbReference type="AlphaFoldDB" id="A0A382Z5S4"/>
<dbReference type="SUPFAM" id="SSF52540">
    <property type="entry name" value="P-loop containing nucleoside triphosphate hydrolases"/>
    <property type="match status" value="1"/>
</dbReference>
<dbReference type="EMBL" id="UINC01181252">
    <property type="protein sequence ID" value="SVD90854.1"/>
    <property type="molecule type" value="Genomic_DNA"/>
</dbReference>
<gene>
    <name evidence="2" type="ORF">METZ01_LOCUS443708</name>
</gene>
<dbReference type="Gene3D" id="3.40.50.300">
    <property type="entry name" value="P-loop containing nucleotide triphosphate hydrolases"/>
    <property type="match status" value="1"/>
</dbReference>
<evidence type="ECO:0000313" key="2">
    <source>
        <dbReference type="EMBL" id="SVD90854.1"/>
    </source>
</evidence>
<feature type="non-terminal residue" evidence="2">
    <location>
        <position position="123"/>
    </location>
</feature>
<reference evidence="2" key="1">
    <citation type="submission" date="2018-05" db="EMBL/GenBank/DDBJ databases">
        <authorList>
            <person name="Lanie J.A."/>
            <person name="Ng W.-L."/>
            <person name="Kazmierczak K.M."/>
            <person name="Andrzejewski T.M."/>
            <person name="Davidsen T.M."/>
            <person name="Wayne K.J."/>
            <person name="Tettelin H."/>
            <person name="Glass J.I."/>
            <person name="Rusch D."/>
            <person name="Podicherti R."/>
            <person name="Tsui H.-C.T."/>
            <person name="Winkler M.E."/>
        </authorList>
    </citation>
    <scope>NUCLEOTIDE SEQUENCE</scope>
</reference>
<dbReference type="InterPro" id="IPR037359">
    <property type="entry name" value="NST/OST"/>
</dbReference>
<evidence type="ECO:0000256" key="1">
    <source>
        <dbReference type="ARBA" id="ARBA00022679"/>
    </source>
</evidence>
<protein>
    <recommendedName>
        <fullName evidence="3">Sulfotransferase domain-containing protein</fullName>
    </recommendedName>
</protein>
<name>A0A382Z5S4_9ZZZZ</name>
<evidence type="ECO:0008006" key="3">
    <source>
        <dbReference type="Google" id="ProtNLM"/>
    </source>
</evidence>
<dbReference type="PANTHER" id="PTHR10605">
    <property type="entry name" value="HEPARAN SULFATE SULFOTRANSFERASE"/>
    <property type="match status" value="1"/>
</dbReference>